<dbReference type="PANTHER" id="PTHR22911">
    <property type="entry name" value="ACYL-MALONYL CONDENSING ENZYME-RELATED"/>
    <property type="match status" value="1"/>
</dbReference>
<comment type="caution">
    <text evidence="3">The sequence shown here is derived from an EMBL/GenBank/DDBJ whole genome shotgun (WGS) entry which is preliminary data.</text>
</comment>
<dbReference type="EMBL" id="MGBR01000001">
    <property type="protein sequence ID" value="OGK73962.1"/>
    <property type="molecule type" value="Genomic_DNA"/>
</dbReference>
<keyword evidence="1" id="KW-1133">Transmembrane helix</keyword>
<evidence type="ECO:0000313" key="3">
    <source>
        <dbReference type="EMBL" id="OGK73962.1"/>
    </source>
</evidence>
<dbReference type="InterPro" id="IPR000620">
    <property type="entry name" value="EamA_dom"/>
</dbReference>
<feature type="domain" description="EamA" evidence="2">
    <location>
        <begin position="6"/>
        <end position="139"/>
    </location>
</feature>
<dbReference type="InterPro" id="IPR037185">
    <property type="entry name" value="EmrE-like"/>
</dbReference>
<name>A0A1F7L1F4_9BACT</name>
<dbReference type="PANTHER" id="PTHR22911:SF79">
    <property type="entry name" value="MOBA-LIKE NTP TRANSFERASE DOMAIN-CONTAINING PROTEIN"/>
    <property type="match status" value="1"/>
</dbReference>
<evidence type="ECO:0000313" key="4">
    <source>
        <dbReference type="Proteomes" id="UP000177050"/>
    </source>
</evidence>
<feature type="transmembrane region" description="Helical" evidence="1">
    <location>
        <begin position="267"/>
        <end position="285"/>
    </location>
</feature>
<reference evidence="3 4" key="1">
    <citation type="journal article" date="2016" name="Nat. Commun.">
        <title>Thousands of microbial genomes shed light on interconnected biogeochemical processes in an aquifer system.</title>
        <authorList>
            <person name="Anantharaman K."/>
            <person name="Brown C.T."/>
            <person name="Hug L.A."/>
            <person name="Sharon I."/>
            <person name="Castelle C.J."/>
            <person name="Probst A.J."/>
            <person name="Thomas B.C."/>
            <person name="Singh A."/>
            <person name="Wilkins M.J."/>
            <person name="Karaoz U."/>
            <person name="Brodie E.L."/>
            <person name="Williams K.H."/>
            <person name="Hubbard S.S."/>
            <person name="Banfield J.F."/>
        </authorList>
    </citation>
    <scope>NUCLEOTIDE SEQUENCE [LARGE SCALE GENOMIC DNA]</scope>
</reference>
<dbReference type="SUPFAM" id="SSF103481">
    <property type="entry name" value="Multidrug resistance efflux transporter EmrE"/>
    <property type="match status" value="2"/>
</dbReference>
<feature type="transmembrane region" description="Helical" evidence="1">
    <location>
        <begin position="67"/>
        <end position="87"/>
    </location>
</feature>
<dbReference type="GO" id="GO:0016020">
    <property type="term" value="C:membrane"/>
    <property type="evidence" value="ECO:0007669"/>
    <property type="project" value="InterPro"/>
</dbReference>
<feature type="transmembrane region" description="Helical" evidence="1">
    <location>
        <begin position="180"/>
        <end position="199"/>
    </location>
</feature>
<protein>
    <recommendedName>
        <fullName evidence="2">EamA domain-containing protein</fullName>
    </recommendedName>
</protein>
<dbReference type="Pfam" id="PF00892">
    <property type="entry name" value="EamA"/>
    <property type="match status" value="2"/>
</dbReference>
<feature type="domain" description="EamA" evidence="2">
    <location>
        <begin position="151"/>
        <end position="282"/>
    </location>
</feature>
<sequence>MNPKLKGIVYITLSAVCFGSYGIWSRMMGNAFDDYSQAWIRGIVLLTILFPLGIITKSFKKVRKQDIVWFVAISVGGGFNQAPYFYAFNKLDIGTATLLFYASLTLAGYFWGKISFFEKLTTVKLVSLALAIIGLSMIFTFSLNLQTIFPALAAVVAGFMGGTEVSLSKKISHRYSTLQTILTIFTTMLIGNFLISAALRNITIPPLTLSGAWVGEIGYTIAMLLAMYFVVIGFKYIEASVGSIVGLSEILFAALFGFLFFKEVLTFSTFIGGLFIICAAALPNIKMSK</sequence>
<feature type="transmembrane region" description="Helical" evidence="1">
    <location>
        <begin position="148"/>
        <end position="168"/>
    </location>
</feature>
<evidence type="ECO:0000256" key="1">
    <source>
        <dbReference type="SAM" id="Phobius"/>
    </source>
</evidence>
<feature type="transmembrane region" description="Helical" evidence="1">
    <location>
        <begin position="241"/>
        <end position="261"/>
    </location>
</feature>
<keyword evidence="1" id="KW-0812">Transmembrane</keyword>
<gene>
    <name evidence="3" type="ORF">A3K52_04265</name>
</gene>
<keyword evidence="1" id="KW-0472">Membrane</keyword>
<proteinExistence type="predicted"/>
<dbReference type="AlphaFoldDB" id="A0A1F7L1F4"/>
<feature type="transmembrane region" description="Helical" evidence="1">
    <location>
        <begin position="36"/>
        <end position="55"/>
    </location>
</feature>
<feature type="transmembrane region" description="Helical" evidence="1">
    <location>
        <begin position="123"/>
        <end position="142"/>
    </location>
</feature>
<organism evidence="3 4">
    <name type="scientific">Candidatus Roizmanbacteria bacterium RIFOXYD1_FULL_38_12</name>
    <dbReference type="NCBI Taxonomy" id="1802093"/>
    <lineage>
        <taxon>Bacteria</taxon>
        <taxon>Candidatus Roizmaniibacteriota</taxon>
    </lineage>
</organism>
<feature type="transmembrane region" description="Helical" evidence="1">
    <location>
        <begin position="93"/>
        <end position="111"/>
    </location>
</feature>
<feature type="transmembrane region" description="Helical" evidence="1">
    <location>
        <begin position="211"/>
        <end position="234"/>
    </location>
</feature>
<evidence type="ECO:0000259" key="2">
    <source>
        <dbReference type="Pfam" id="PF00892"/>
    </source>
</evidence>
<feature type="transmembrane region" description="Helical" evidence="1">
    <location>
        <begin position="7"/>
        <end position="24"/>
    </location>
</feature>
<dbReference type="Proteomes" id="UP000177050">
    <property type="component" value="Unassembled WGS sequence"/>
</dbReference>
<accession>A0A1F7L1F4</accession>